<keyword evidence="1" id="KW-0472">Membrane</keyword>
<dbReference type="HOGENOM" id="CLU_068892_1_0_9"/>
<feature type="transmembrane region" description="Helical" evidence="1">
    <location>
        <begin position="175"/>
        <end position="195"/>
    </location>
</feature>
<dbReference type="eggNOG" id="COG0671">
    <property type="taxonomic scope" value="Bacteria"/>
</dbReference>
<dbReference type="AlphaFoldDB" id="C0CPH0"/>
<feature type="transmembrane region" description="Helical" evidence="1">
    <location>
        <begin position="145"/>
        <end position="163"/>
    </location>
</feature>
<dbReference type="PANTHER" id="PTHR14969">
    <property type="entry name" value="SPHINGOSINE-1-PHOSPHATE PHOSPHOHYDROLASE"/>
    <property type="match status" value="1"/>
</dbReference>
<dbReference type="Pfam" id="PF01569">
    <property type="entry name" value="PAP2"/>
    <property type="match status" value="1"/>
</dbReference>
<dbReference type="Gene3D" id="1.20.144.10">
    <property type="entry name" value="Phosphatidic acid phosphatase type 2/haloperoxidase"/>
    <property type="match status" value="1"/>
</dbReference>
<dbReference type="Proteomes" id="UP000003100">
    <property type="component" value="Unassembled WGS sequence"/>
</dbReference>
<dbReference type="InterPro" id="IPR036938">
    <property type="entry name" value="PAP2/HPO_sf"/>
</dbReference>
<organism evidence="3 4">
    <name type="scientific">Blautia hydrogenotrophica (strain DSM 10507 / JCM 14656 / S5a33)</name>
    <name type="common">Ruminococcus hydrogenotrophicus</name>
    <dbReference type="NCBI Taxonomy" id="476272"/>
    <lineage>
        <taxon>Bacteria</taxon>
        <taxon>Bacillati</taxon>
        <taxon>Bacillota</taxon>
        <taxon>Clostridia</taxon>
        <taxon>Lachnospirales</taxon>
        <taxon>Lachnospiraceae</taxon>
        <taxon>Blautia</taxon>
    </lineage>
</organism>
<name>C0CPH0_BLAHS</name>
<reference evidence="3 4" key="1">
    <citation type="submission" date="2009-01" db="EMBL/GenBank/DDBJ databases">
        <authorList>
            <person name="Fulton L."/>
            <person name="Clifton S."/>
            <person name="Fulton B."/>
            <person name="Xu J."/>
            <person name="Minx P."/>
            <person name="Pepin K.H."/>
            <person name="Johnson M."/>
            <person name="Bhonagiri V."/>
            <person name="Nash W.E."/>
            <person name="Mardis E.R."/>
            <person name="Wilson R.K."/>
        </authorList>
    </citation>
    <scope>NUCLEOTIDE SEQUENCE [LARGE SCALE GENOMIC DNA]</scope>
    <source>
        <strain evidence="4">DSM 10507 / JCM 14656 / S5a33</strain>
    </source>
</reference>
<dbReference type="InterPro" id="IPR000326">
    <property type="entry name" value="PAP2/HPO"/>
</dbReference>
<feature type="transmembrane region" description="Helical" evidence="1">
    <location>
        <begin position="241"/>
        <end position="258"/>
    </location>
</feature>
<keyword evidence="1" id="KW-0812">Transmembrane</keyword>
<feature type="domain" description="Phosphatidic acid phosphatase type 2/haloperoxidase" evidence="2">
    <location>
        <begin position="45"/>
        <end position="160"/>
    </location>
</feature>
<dbReference type="EMBL" id="ACBZ01000153">
    <property type="protein sequence ID" value="EEG48330.1"/>
    <property type="molecule type" value="Genomic_DNA"/>
</dbReference>
<dbReference type="PATRIC" id="fig|476272.21.peg.901"/>
<dbReference type="SMART" id="SM00014">
    <property type="entry name" value="acidPPc"/>
    <property type="match status" value="1"/>
</dbReference>
<sequence length="300" mass="34013">MEILNLLAEYRTPFFDTLFQLITYLGQETLAVAVICWLYWCQNKKLAYTIGFTYFVSGLAVQGLKITFRIPRPWILDPGFQAVPSAVPAATGYSFPSGHTQSGTALFGSLALASEKNWKKFLCVLSFLLIGFSRMYLGCHTLKDVLTAMVISLASAFFFHWFLYRRTRKLSRPRLTAFLFALCSLSLLLYAYFLYRQDILALDYASDCAKAAGAGAGFALGYYLEKCYIRFSLPLQKSKKITRFLLGLLITFILQQGLKPLLGASLFSGFFRYFIVVTWILAIYPWLFSRCLDNKKGGTH</sequence>
<dbReference type="SMR" id="C0CPH0"/>
<feature type="transmembrane region" description="Helical" evidence="1">
    <location>
        <begin position="211"/>
        <end position="229"/>
    </location>
</feature>
<comment type="caution">
    <text evidence="3">The sequence shown here is derived from an EMBL/GenBank/DDBJ whole genome shotgun (WGS) entry which is preliminary data.</text>
</comment>
<feature type="transmembrane region" description="Helical" evidence="1">
    <location>
        <begin position="21"/>
        <end position="40"/>
    </location>
</feature>
<keyword evidence="1" id="KW-1133">Transmembrane helix</keyword>
<dbReference type="RefSeq" id="WP_005950404.1">
    <property type="nucleotide sequence ID" value="NZ_CP136423.1"/>
</dbReference>
<protein>
    <recommendedName>
        <fullName evidence="2">Phosphatidic acid phosphatase type 2/haloperoxidase domain-containing protein</fullName>
    </recommendedName>
</protein>
<dbReference type="PANTHER" id="PTHR14969:SF13">
    <property type="entry name" value="AT30094P"/>
    <property type="match status" value="1"/>
</dbReference>
<evidence type="ECO:0000313" key="3">
    <source>
        <dbReference type="EMBL" id="EEG48330.1"/>
    </source>
</evidence>
<proteinExistence type="predicted"/>
<keyword evidence="4" id="KW-1185">Reference proteome</keyword>
<accession>C0CPH0</accession>
<gene>
    <name evidence="3" type="ORF">RUMHYD_02771</name>
</gene>
<evidence type="ECO:0000259" key="2">
    <source>
        <dbReference type="SMART" id="SM00014"/>
    </source>
</evidence>
<dbReference type="GeneID" id="86822662"/>
<feature type="transmembrane region" description="Helical" evidence="1">
    <location>
        <begin position="270"/>
        <end position="288"/>
    </location>
</feature>
<feature type="transmembrane region" description="Helical" evidence="1">
    <location>
        <begin position="121"/>
        <end position="139"/>
    </location>
</feature>
<evidence type="ECO:0000313" key="4">
    <source>
        <dbReference type="Proteomes" id="UP000003100"/>
    </source>
</evidence>
<dbReference type="SUPFAM" id="SSF48317">
    <property type="entry name" value="Acid phosphatase/Vanadium-dependent haloperoxidase"/>
    <property type="match status" value="1"/>
</dbReference>
<evidence type="ECO:0000256" key="1">
    <source>
        <dbReference type="SAM" id="Phobius"/>
    </source>
</evidence>
<reference evidence="3 4" key="2">
    <citation type="submission" date="2009-02" db="EMBL/GenBank/DDBJ databases">
        <title>Draft genome sequence of Blautia hydrogenotrophica DSM 10507 (Ruminococcus hydrogenotrophicus DSM 10507).</title>
        <authorList>
            <person name="Sudarsanam P."/>
            <person name="Ley R."/>
            <person name="Guruge J."/>
            <person name="Turnbaugh P.J."/>
            <person name="Mahowald M."/>
            <person name="Liep D."/>
            <person name="Gordon J."/>
        </authorList>
    </citation>
    <scope>NUCLEOTIDE SEQUENCE [LARGE SCALE GENOMIC DNA]</scope>
    <source>
        <strain evidence="4">DSM 10507 / JCM 14656 / S5a33</strain>
    </source>
</reference>